<comment type="caution">
    <text evidence="2">The sequence shown here is derived from an EMBL/GenBank/DDBJ whole genome shotgun (WGS) entry which is preliminary data.</text>
</comment>
<dbReference type="RefSeq" id="WP_067871281.1">
    <property type="nucleotide sequence ID" value="NZ_JAAXOP010000008.1"/>
</dbReference>
<dbReference type="EMBL" id="JAAXOP010000008">
    <property type="protein sequence ID" value="NKY51773.1"/>
    <property type="molecule type" value="Genomic_DNA"/>
</dbReference>
<evidence type="ECO:0008006" key="4">
    <source>
        <dbReference type="Google" id="ProtNLM"/>
    </source>
</evidence>
<sequence>MIRTAGLVTAAVAAGVCAVLGAGAANAAQGVVTVNGQEYIDPSGCIEPQAYQLTVGNSTDKVIEVHAGRGCTGPVIGKVDPAGITMVPHGSLLIVE</sequence>
<evidence type="ECO:0000313" key="3">
    <source>
        <dbReference type="Proteomes" id="UP000565711"/>
    </source>
</evidence>
<accession>A0A846XXD2</accession>
<feature type="signal peptide" evidence="1">
    <location>
        <begin position="1"/>
        <end position="27"/>
    </location>
</feature>
<keyword evidence="1" id="KW-0732">Signal</keyword>
<dbReference type="Proteomes" id="UP000565711">
    <property type="component" value="Unassembled WGS sequence"/>
</dbReference>
<proteinExistence type="predicted"/>
<evidence type="ECO:0000256" key="1">
    <source>
        <dbReference type="SAM" id="SignalP"/>
    </source>
</evidence>
<keyword evidence="3" id="KW-1185">Reference proteome</keyword>
<name>A0A846XXD2_9NOCA</name>
<protein>
    <recommendedName>
        <fullName evidence="4">Secreted protein</fullName>
    </recommendedName>
</protein>
<reference evidence="2 3" key="1">
    <citation type="submission" date="2020-04" db="EMBL/GenBank/DDBJ databases">
        <title>MicrobeNet Type strains.</title>
        <authorList>
            <person name="Nicholson A.C."/>
        </authorList>
    </citation>
    <scope>NUCLEOTIDE SEQUENCE [LARGE SCALE GENOMIC DNA]</scope>
    <source>
        <strain evidence="2 3">JCM 12354</strain>
    </source>
</reference>
<organism evidence="2 3">
    <name type="scientific">Nocardia vermiculata</name>
    <dbReference type="NCBI Taxonomy" id="257274"/>
    <lineage>
        <taxon>Bacteria</taxon>
        <taxon>Bacillati</taxon>
        <taxon>Actinomycetota</taxon>
        <taxon>Actinomycetes</taxon>
        <taxon>Mycobacteriales</taxon>
        <taxon>Nocardiaceae</taxon>
        <taxon>Nocardia</taxon>
    </lineage>
</organism>
<evidence type="ECO:0000313" key="2">
    <source>
        <dbReference type="EMBL" id="NKY51773.1"/>
    </source>
</evidence>
<dbReference type="AlphaFoldDB" id="A0A846XXD2"/>
<feature type="chain" id="PRO_5032997743" description="Secreted protein" evidence="1">
    <location>
        <begin position="28"/>
        <end position="96"/>
    </location>
</feature>
<gene>
    <name evidence="2" type="ORF">HGA08_16260</name>
</gene>